<feature type="non-terminal residue" evidence="1">
    <location>
        <position position="1"/>
    </location>
</feature>
<sequence length="39" mass="3983">TGLQASARSGLVRTALRGERTLLTGTAVTVIDGELLTAL</sequence>
<dbReference type="AlphaFoldDB" id="A0A6G3XCX0"/>
<accession>A0A6G3XCX0</accession>
<proteinExistence type="predicted"/>
<evidence type="ECO:0000313" key="1">
    <source>
        <dbReference type="EMBL" id="NEE15636.1"/>
    </source>
</evidence>
<comment type="caution">
    <text evidence="1">The sequence shown here is derived from an EMBL/GenBank/DDBJ whole genome shotgun (WGS) entry which is preliminary data.</text>
</comment>
<name>A0A6G3XCX0_9ACTN</name>
<reference evidence="1" key="1">
    <citation type="submission" date="2020-01" db="EMBL/GenBank/DDBJ databases">
        <title>Insect and environment-associated Actinomycetes.</title>
        <authorList>
            <person name="Currrie C."/>
            <person name="Chevrette M."/>
            <person name="Carlson C."/>
            <person name="Stubbendieck R."/>
            <person name="Wendt-Pienkowski E."/>
        </authorList>
    </citation>
    <scope>NUCLEOTIDE SEQUENCE</scope>
    <source>
        <strain evidence="1">SID7499</strain>
    </source>
</reference>
<protein>
    <submittedName>
        <fullName evidence="1">Oxidoreductase</fullName>
    </submittedName>
</protein>
<gene>
    <name evidence="1" type="ORF">G3M58_55380</name>
</gene>
<dbReference type="EMBL" id="JAAGMN010005747">
    <property type="protein sequence ID" value="NEE15636.1"/>
    <property type="molecule type" value="Genomic_DNA"/>
</dbReference>
<organism evidence="1">
    <name type="scientific">Streptomyces sp. SID7499</name>
    <dbReference type="NCBI Taxonomy" id="2706086"/>
    <lineage>
        <taxon>Bacteria</taxon>
        <taxon>Bacillati</taxon>
        <taxon>Actinomycetota</taxon>
        <taxon>Actinomycetes</taxon>
        <taxon>Kitasatosporales</taxon>
        <taxon>Streptomycetaceae</taxon>
        <taxon>Streptomyces</taxon>
    </lineage>
</organism>